<organism evidence="1 2">
    <name type="scientific">Mycobacterium persicum</name>
    <dbReference type="NCBI Taxonomy" id="1487726"/>
    <lineage>
        <taxon>Bacteria</taxon>
        <taxon>Bacillati</taxon>
        <taxon>Actinomycetota</taxon>
        <taxon>Actinomycetes</taxon>
        <taxon>Mycobacteriales</taxon>
        <taxon>Mycobacteriaceae</taxon>
        <taxon>Mycobacterium</taxon>
    </lineage>
</organism>
<comment type="caution">
    <text evidence="1">The sequence shown here is derived from an EMBL/GenBank/DDBJ whole genome shotgun (WGS) entry which is preliminary data.</text>
</comment>
<evidence type="ECO:0000313" key="2">
    <source>
        <dbReference type="Proteomes" id="UP000192335"/>
    </source>
</evidence>
<dbReference type="Proteomes" id="UP000192335">
    <property type="component" value="Unassembled WGS sequence"/>
</dbReference>
<dbReference type="AlphaFoldDB" id="A0A8E2LN88"/>
<gene>
    <name evidence="1" type="ORF">B4U45_01635</name>
</gene>
<accession>A0A8E2LN88</accession>
<reference evidence="1 2" key="1">
    <citation type="submission" date="2017-02" db="EMBL/GenBank/DDBJ databases">
        <title>Mycobacterium kansasii genomes.</title>
        <authorList>
            <person name="Borowka P."/>
            <person name="Strapagiel D."/>
            <person name="Marciniak B."/>
            <person name="Lach J."/>
            <person name="Bakula Z."/>
            <person name="Van Ingen J."/>
            <person name="Safianowska A."/>
            <person name="Brzostek A."/>
            <person name="Dziadek J."/>
            <person name="Jagielski T."/>
        </authorList>
    </citation>
    <scope>NUCLEOTIDE SEQUENCE [LARGE SCALE GENOMIC DNA]</scope>
    <source>
        <strain evidence="1 2">12MK</strain>
    </source>
</reference>
<dbReference type="EMBL" id="MWQA01000001">
    <property type="protein sequence ID" value="ORC05565.1"/>
    <property type="molecule type" value="Genomic_DNA"/>
</dbReference>
<evidence type="ECO:0000313" key="1">
    <source>
        <dbReference type="EMBL" id="ORC05565.1"/>
    </source>
</evidence>
<sequence length="79" mass="9008">MLPIDPHADACRRAWLPCPNCNWGRNACSECRSSRNCGTHWQYLLSNRATELHLQCPGCTTLWSTDTRNRPQNTAVGHR</sequence>
<protein>
    <submittedName>
        <fullName evidence="1">Uncharacterized protein</fullName>
    </submittedName>
</protein>
<name>A0A8E2LN88_9MYCO</name>
<proteinExistence type="predicted"/>